<name>A0ACA9N3Z9_9GLOM</name>
<dbReference type="EMBL" id="CAJVPT010016086">
    <property type="protein sequence ID" value="CAG8616415.1"/>
    <property type="molecule type" value="Genomic_DNA"/>
</dbReference>
<dbReference type="Proteomes" id="UP000789525">
    <property type="component" value="Unassembled WGS sequence"/>
</dbReference>
<evidence type="ECO:0000313" key="2">
    <source>
        <dbReference type="Proteomes" id="UP000789525"/>
    </source>
</evidence>
<evidence type="ECO:0000313" key="1">
    <source>
        <dbReference type="EMBL" id="CAG8616415.1"/>
    </source>
</evidence>
<proteinExistence type="predicted"/>
<comment type="caution">
    <text evidence="1">The sequence shown here is derived from an EMBL/GenBank/DDBJ whole genome shotgun (WGS) entry which is preliminary data.</text>
</comment>
<sequence length="210" mass="23872">MNSETDAGVQMSLDGSFDSMQVLEGTVTFDPAQPIESEDVFVVERIVSHRRKKDGLLQYLIKWEGFGPEQNSWEDANDVYATELIKNYWEDRRKKREPENSESRSANNSVVTGEDQSVTISLNNDITSFSVGDINEALLDSSQDVPRWIRGVAELQVDDRQNPQTIDDDPTGNQRQVSQDDWETNATIGNVFVDDDTGELVVWINWFESF</sequence>
<reference evidence="1" key="1">
    <citation type="submission" date="2021-06" db="EMBL/GenBank/DDBJ databases">
        <authorList>
            <person name="Kallberg Y."/>
            <person name="Tangrot J."/>
            <person name="Rosling A."/>
        </authorList>
    </citation>
    <scope>NUCLEOTIDE SEQUENCE</scope>
    <source>
        <strain evidence="1">CL356</strain>
    </source>
</reference>
<keyword evidence="2" id="KW-1185">Reference proteome</keyword>
<organism evidence="1 2">
    <name type="scientific">Acaulospora colombiana</name>
    <dbReference type="NCBI Taxonomy" id="27376"/>
    <lineage>
        <taxon>Eukaryota</taxon>
        <taxon>Fungi</taxon>
        <taxon>Fungi incertae sedis</taxon>
        <taxon>Mucoromycota</taxon>
        <taxon>Glomeromycotina</taxon>
        <taxon>Glomeromycetes</taxon>
        <taxon>Diversisporales</taxon>
        <taxon>Acaulosporaceae</taxon>
        <taxon>Acaulospora</taxon>
    </lineage>
</organism>
<protein>
    <submittedName>
        <fullName evidence="1">10892_t:CDS:1</fullName>
    </submittedName>
</protein>
<accession>A0ACA9N3Z9</accession>
<gene>
    <name evidence="1" type="ORF">ACOLOM_LOCUS7184</name>
</gene>